<organism evidence="2 3">
    <name type="scientific">Halovenus carboxidivorans</name>
    <dbReference type="NCBI Taxonomy" id="2692199"/>
    <lineage>
        <taxon>Archaea</taxon>
        <taxon>Methanobacteriati</taxon>
        <taxon>Methanobacteriota</taxon>
        <taxon>Stenosarchaea group</taxon>
        <taxon>Halobacteria</taxon>
        <taxon>Halobacteriales</taxon>
        <taxon>Haloarculaceae</taxon>
        <taxon>Halovenus</taxon>
    </lineage>
</organism>
<sequence length="168" mass="18040">MALLTLAYVLHVLSAALWTGATLYVVYAVLPGARAGRLGPAAFTEQLHRLLLITRWTGVVLPLTGGYMIWVRYPLPLLLDTPRGWAVLAMLSLWGIMNTLIEIGVLRMRRVGGPVGIGTYLQEGFPVERLPPGIETATLLGRVRPYLLASAACAVLLLGDAALLAVGL</sequence>
<feature type="transmembrane region" description="Helical" evidence="1">
    <location>
        <begin position="6"/>
        <end position="30"/>
    </location>
</feature>
<dbReference type="AlphaFoldDB" id="A0A6B0T7R1"/>
<evidence type="ECO:0000256" key="1">
    <source>
        <dbReference type="SAM" id="Phobius"/>
    </source>
</evidence>
<evidence type="ECO:0000313" key="3">
    <source>
        <dbReference type="Proteomes" id="UP000466535"/>
    </source>
</evidence>
<comment type="caution">
    <text evidence="2">The sequence shown here is derived from an EMBL/GenBank/DDBJ whole genome shotgun (WGS) entry which is preliminary data.</text>
</comment>
<dbReference type="RefSeq" id="WP_159764372.1">
    <property type="nucleotide sequence ID" value="NZ_WUUT01000004.1"/>
</dbReference>
<keyword evidence="1" id="KW-0472">Membrane</keyword>
<evidence type="ECO:0000313" key="2">
    <source>
        <dbReference type="EMBL" id="MXR52246.1"/>
    </source>
</evidence>
<dbReference type="OrthoDB" id="340884at2157"/>
<keyword evidence="1" id="KW-0812">Transmembrane</keyword>
<name>A0A6B0T7R1_9EURY</name>
<feature type="transmembrane region" description="Helical" evidence="1">
    <location>
        <begin position="82"/>
        <end position="101"/>
    </location>
</feature>
<feature type="transmembrane region" description="Helical" evidence="1">
    <location>
        <begin position="50"/>
        <end position="70"/>
    </location>
</feature>
<protein>
    <submittedName>
        <fullName evidence="2">Copper resistance protein CopD</fullName>
    </submittedName>
</protein>
<gene>
    <name evidence="2" type="ORF">GRX03_11610</name>
</gene>
<dbReference type="Proteomes" id="UP000466535">
    <property type="component" value="Unassembled WGS sequence"/>
</dbReference>
<dbReference type="EMBL" id="WUUT01000004">
    <property type="protein sequence ID" value="MXR52246.1"/>
    <property type="molecule type" value="Genomic_DNA"/>
</dbReference>
<feature type="transmembrane region" description="Helical" evidence="1">
    <location>
        <begin position="146"/>
        <end position="166"/>
    </location>
</feature>
<keyword evidence="3" id="KW-1185">Reference proteome</keyword>
<proteinExistence type="predicted"/>
<reference evidence="2 3" key="1">
    <citation type="submission" date="2019-12" db="EMBL/GenBank/DDBJ databases">
        <title>Isolation and characterization of three novel carbon monoxide-oxidizing members of Halobacteria from salione crusts and soils.</title>
        <authorList>
            <person name="Myers M.R."/>
            <person name="King G.M."/>
        </authorList>
    </citation>
    <scope>NUCLEOTIDE SEQUENCE [LARGE SCALE GENOMIC DNA]</scope>
    <source>
        <strain evidence="2 3">WSH3</strain>
    </source>
</reference>
<keyword evidence="1" id="KW-1133">Transmembrane helix</keyword>
<accession>A0A6B0T7R1</accession>